<dbReference type="Proteomes" id="UP000030655">
    <property type="component" value="Unassembled WGS sequence"/>
</dbReference>
<dbReference type="OrthoDB" id="10297077at2759"/>
<sequence>MKKDSYFLANITLILQQYFFIIIFCLKEYIEPTFPNIKDWLANKPISDKMLNHFLFSILWIICELIISLFVKWSRSNMLKRFFSFALGIISFVISCFCLIHLIRMQDNKVISLLTYFFKINGKGEHYFHILNSILDVLIYVFSRILTDSQSNQITIKFCFAMSILIPVTLACCMKFSNGFLLFFVLIKLLYYNVCYKIANNKFPTILYLLILVQFFLIIFLGQYLDQIIKIYYANTLVKTMNWINAKFSYFSRN</sequence>
<feature type="transmembrane region" description="Helical" evidence="1">
    <location>
        <begin position="7"/>
        <end position="30"/>
    </location>
</feature>
<keyword evidence="1" id="KW-1133">Transmembrane helix</keyword>
<feature type="transmembrane region" description="Helical" evidence="1">
    <location>
        <begin position="158"/>
        <end position="186"/>
    </location>
</feature>
<evidence type="ECO:0000313" key="2">
    <source>
        <dbReference type="EMBL" id="KCZ79482.1"/>
    </source>
</evidence>
<dbReference type="AlphaFoldDB" id="A0A059EX93"/>
<keyword evidence="3" id="KW-1185">Reference proteome</keyword>
<feature type="transmembrane region" description="Helical" evidence="1">
    <location>
        <begin position="83"/>
        <end position="106"/>
    </location>
</feature>
<proteinExistence type="predicted"/>
<keyword evidence="1" id="KW-0472">Membrane</keyword>
<organism evidence="2 3">
    <name type="scientific">Anncaliia algerae PRA339</name>
    <dbReference type="NCBI Taxonomy" id="1288291"/>
    <lineage>
        <taxon>Eukaryota</taxon>
        <taxon>Fungi</taxon>
        <taxon>Fungi incertae sedis</taxon>
        <taxon>Microsporidia</taxon>
        <taxon>Tubulinosematoidea</taxon>
        <taxon>Tubulinosematidae</taxon>
        <taxon>Anncaliia</taxon>
    </lineage>
</organism>
<evidence type="ECO:0000313" key="3">
    <source>
        <dbReference type="Proteomes" id="UP000030655"/>
    </source>
</evidence>
<feature type="transmembrane region" description="Helical" evidence="1">
    <location>
        <begin position="206"/>
        <end position="225"/>
    </location>
</feature>
<dbReference type="HOGENOM" id="CLU_1094038_0_0_1"/>
<dbReference type="EMBL" id="KK365269">
    <property type="protein sequence ID" value="KCZ79482.1"/>
    <property type="molecule type" value="Genomic_DNA"/>
</dbReference>
<gene>
    <name evidence="2" type="ORF">H312_03123</name>
</gene>
<accession>A0A059EX93</accession>
<reference evidence="2 3" key="2">
    <citation type="submission" date="2014-03" db="EMBL/GenBank/DDBJ databases">
        <title>The Genome Sequence of Anncaliia algerae insect isolate PRA339.</title>
        <authorList>
            <consortium name="The Broad Institute Genome Sequencing Platform"/>
            <consortium name="The Broad Institute Genome Sequencing Center for Infectious Disease"/>
            <person name="Cuomo C."/>
            <person name="Becnel J."/>
            <person name="Sanscrainte N."/>
            <person name="Walker B."/>
            <person name="Young S.K."/>
            <person name="Zeng Q."/>
            <person name="Gargeya S."/>
            <person name="Fitzgerald M."/>
            <person name="Haas B."/>
            <person name="Abouelleil A."/>
            <person name="Alvarado L."/>
            <person name="Arachchi H.M."/>
            <person name="Berlin A.M."/>
            <person name="Chapman S.B."/>
            <person name="Dewar J."/>
            <person name="Goldberg J."/>
            <person name="Griggs A."/>
            <person name="Gujja S."/>
            <person name="Hansen M."/>
            <person name="Howarth C."/>
            <person name="Imamovic A."/>
            <person name="Larimer J."/>
            <person name="McCowan C."/>
            <person name="Murphy C."/>
            <person name="Neiman D."/>
            <person name="Pearson M."/>
            <person name="Priest M."/>
            <person name="Roberts A."/>
            <person name="Saif S."/>
            <person name="Shea T."/>
            <person name="Sisk P."/>
            <person name="Sykes S."/>
            <person name="Wortman J."/>
            <person name="Nusbaum C."/>
            <person name="Birren B."/>
        </authorList>
    </citation>
    <scope>NUCLEOTIDE SEQUENCE [LARGE SCALE GENOMIC DNA]</scope>
    <source>
        <strain evidence="2 3">PRA339</strain>
    </source>
</reference>
<feature type="transmembrane region" description="Helical" evidence="1">
    <location>
        <begin position="126"/>
        <end position="146"/>
    </location>
</feature>
<evidence type="ECO:0000256" key="1">
    <source>
        <dbReference type="SAM" id="Phobius"/>
    </source>
</evidence>
<protein>
    <submittedName>
        <fullName evidence="2">Uncharacterized protein</fullName>
    </submittedName>
</protein>
<dbReference type="VEuPathDB" id="MicrosporidiaDB:H312_03123"/>
<keyword evidence="1" id="KW-0812">Transmembrane</keyword>
<feature type="transmembrane region" description="Helical" evidence="1">
    <location>
        <begin position="50"/>
        <end position="71"/>
    </location>
</feature>
<reference evidence="3" key="1">
    <citation type="submission" date="2013-02" db="EMBL/GenBank/DDBJ databases">
        <authorList>
            <consortium name="The Broad Institute Genome Sequencing Platform"/>
            <person name="Cuomo C."/>
            <person name="Becnel J."/>
            <person name="Sanscrainte N."/>
            <person name="Walker B."/>
            <person name="Young S.K."/>
            <person name="Zeng Q."/>
            <person name="Gargeya S."/>
            <person name="Fitzgerald M."/>
            <person name="Haas B."/>
            <person name="Abouelleil A."/>
            <person name="Alvarado L."/>
            <person name="Arachchi H.M."/>
            <person name="Berlin A.M."/>
            <person name="Chapman S.B."/>
            <person name="Dewar J."/>
            <person name="Goldberg J."/>
            <person name="Griggs A."/>
            <person name="Gujja S."/>
            <person name="Hansen M."/>
            <person name="Howarth C."/>
            <person name="Imamovic A."/>
            <person name="Larimer J."/>
            <person name="McCowan C."/>
            <person name="Murphy C."/>
            <person name="Neiman D."/>
            <person name="Pearson M."/>
            <person name="Priest M."/>
            <person name="Roberts A."/>
            <person name="Saif S."/>
            <person name="Shea T."/>
            <person name="Sisk P."/>
            <person name="Sykes S."/>
            <person name="Wortman J."/>
            <person name="Nusbaum C."/>
            <person name="Birren B."/>
        </authorList>
    </citation>
    <scope>NUCLEOTIDE SEQUENCE [LARGE SCALE GENOMIC DNA]</scope>
    <source>
        <strain evidence="3">PRA339</strain>
    </source>
</reference>
<name>A0A059EX93_9MICR</name>